<dbReference type="SUPFAM" id="SSF100950">
    <property type="entry name" value="NagB/RpiA/CoA transferase-like"/>
    <property type="match status" value="1"/>
</dbReference>
<keyword evidence="5" id="KW-0804">Transcription</keyword>
<keyword evidence="3" id="KW-0805">Transcription regulation</keyword>
<evidence type="ECO:0000256" key="6">
    <source>
        <dbReference type="ARBA" id="ARBA00024937"/>
    </source>
</evidence>
<dbReference type="PROSITE" id="PS51000">
    <property type="entry name" value="HTH_DEOR_2"/>
    <property type="match status" value="1"/>
</dbReference>
<dbReference type="Gene3D" id="3.40.50.1360">
    <property type="match status" value="1"/>
</dbReference>
<dbReference type="SMART" id="SM00420">
    <property type="entry name" value="HTH_DEOR"/>
    <property type="match status" value="1"/>
</dbReference>
<dbReference type="InterPro" id="IPR018356">
    <property type="entry name" value="Tscrpt_reg_HTH_DeoR_CS"/>
</dbReference>
<accession>A0A1X6X6T7</accession>
<dbReference type="SMART" id="SM01134">
    <property type="entry name" value="DeoRC"/>
    <property type="match status" value="1"/>
</dbReference>
<dbReference type="GO" id="GO:0003700">
    <property type="term" value="F:DNA-binding transcription factor activity"/>
    <property type="evidence" value="ECO:0007669"/>
    <property type="project" value="InterPro"/>
</dbReference>
<dbReference type="PANTHER" id="PTHR30363">
    <property type="entry name" value="HTH-TYPE TRANSCRIPTIONAL REGULATOR SRLR-RELATED"/>
    <property type="match status" value="1"/>
</dbReference>
<dbReference type="InterPro" id="IPR036390">
    <property type="entry name" value="WH_DNA-bd_sf"/>
</dbReference>
<evidence type="ECO:0000256" key="4">
    <source>
        <dbReference type="ARBA" id="ARBA00023125"/>
    </source>
</evidence>
<dbReference type="OrthoDB" id="7688673at2"/>
<dbReference type="InterPro" id="IPR036388">
    <property type="entry name" value="WH-like_DNA-bd_sf"/>
</dbReference>
<evidence type="ECO:0000256" key="2">
    <source>
        <dbReference type="ARBA" id="ARBA00022491"/>
    </source>
</evidence>
<dbReference type="Gene3D" id="1.10.10.10">
    <property type="entry name" value="Winged helix-like DNA-binding domain superfamily/Winged helix DNA-binding domain"/>
    <property type="match status" value="1"/>
</dbReference>
<dbReference type="Pfam" id="PF00455">
    <property type="entry name" value="DeoRC"/>
    <property type="match status" value="1"/>
</dbReference>
<name>A0A1X6X6T7_9MICO</name>
<dbReference type="Proteomes" id="UP000195981">
    <property type="component" value="Unassembled WGS sequence"/>
</dbReference>
<evidence type="ECO:0000259" key="7">
    <source>
        <dbReference type="PROSITE" id="PS51000"/>
    </source>
</evidence>
<evidence type="ECO:0000313" key="9">
    <source>
        <dbReference type="Proteomes" id="UP000195981"/>
    </source>
</evidence>
<dbReference type="Pfam" id="PF08220">
    <property type="entry name" value="HTH_DeoR"/>
    <property type="match status" value="1"/>
</dbReference>
<gene>
    <name evidence="8" type="ORF">FM110_11990</name>
</gene>
<reference evidence="8 9" key="1">
    <citation type="submission" date="2017-02" db="EMBL/GenBank/DDBJ databases">
        <authorList>
            <person name="Peterson S.W."/>
        </authorList>
    </citation>
    <scope>NUCLEOTIDE SEQUENCE [LARGE SCALE GENOMIC DNA]</scope>
    <source>
        <strain evidence="8 9">CIP104813</strain>
    </source>
</reference>
<dbReference type="PRINTS" id="PR00037">
    <property type="entry name" value="HTHLACR"/>
</dbReference>
<comment type="function">
    <text evidence="6">Repressor of the lactose catabolism operon. Galactose-6-phosphate is the inducer.</text>
</comment>
<protein>
    <recommendedName>
        <fullName evidence="1">Lactose phosphotransferase system repressor</fullName>
    </recommendedName>
</protein>
<dbReference type="PROSITE" id="PS00894">
    <property type="entry name" value="HTH_DEOR_1"/>
    <property type="match status" value="1"/>
</dbReference>
<dbReference type="AlphaFoldDB" id="A0A1X6X6T7"/>
<sequence length="251" mass="25701">MQRSSRQKTIIGALGRRPVSVTALALLTGASEVTIRRDLSDLEGHGLVRRVHGGAVAVELRGTPLPYSLRAAENAEGKRAIAEAVSALVEDDMSLVIDNGSTMVAVAGALAGRRITALCVSLRAAVILGDAGGAVVTPGGMISAESLRYGGAACLEALDGFRADLAVVGTCSAQPATGLTVTTSEDALVKRAIIASSARVVLAATGDKLLRTSAFRFGTHEDVDDLVTTADAPVSVLEAFESAGARMHIGR</sequence>
<dbReference type="InterPro" id="IPR037171">
    <property type="entry name" value="NagB/RpiA_transferase-like"/>
</dbReference>
<dbReference type="GO" id="GO:0003677">
    <property type="term" value="F:DNA binding"/>
    <property type="evidence" value="ECO:0007669"/>
    <property type="project" value="UniProtKB-KW"/>
</dbReference>
<dbReference type="SUPFAM" id="SSF46785">
    <property type="entry name" value="Winged helix' DNA-binding domain"/>
    <property type="match status" value="1"/>
</dbReference>
<proteinExistence type="predicted"/>
<evidence type="ECO:0000313" key="8">
    <source>
        <dbReference type="EMBL" id="SLM94859.1"/>
    </source>
</evidence>
<dbReference type="PANTHER" id="PTHR30363:SF4">
    <property type="entry name" value="GLYCEROL-3-PHOSPHATE REGULON REPRESSOR"/>
    <property type="match status" value="1"/>
</dbReference>
<dbReference type="RefSeq" id="WP_087104988.1">
    <property type="nucleotide sequence ID" value="NZ_FWFG01000102.1"/>
</dbReference>
<dbReference type="InterPro" id="IPR014036">
    <property type="entry name" value="DeoR-like_C"/>
</dbReference>
<feature type="domain" description="HTH deoR-type" evidence="7">
    <location>
        <begin position="2"/>
        <end position="57"/>
    </location>
</feature>
<evidence type="ECO:0000256" key="3">
    <source>
        <dbReference type="ARBA" id="ARBA00023015"/>
    </source>
</evidence>
<organism evidence="8 9">
    <name type="scientific">Brachybacterium nesterenkovii</name>
    <dbReference type="NCBI Taxonomy" id="47847"/>
    <lineage>
        <taxon>Bacteria</taxon>
        <taxon>Bacillati</taxon>
        <taxon>Actinomycetota</taxon>
        <taxon>Actinomycetes</taxon>
        <taxon>Micrococcales</taxon>
        <taxon>Dermabacteraceae</taxon>
        <taxon>Brachybacterium</taxon>
    </lineage>
</organism>
<evidence type="ECO:0000256" key="1">
    <source>
        <dbReference type="ARBA" id="ARBA00021390"/>
    </source>
</evidence>
<keyword evidence="4" id="KW-0238">DNA-binding</keyword>
<dbReference type="InterPro" id="IPR050313">
    <property type="entry name" value="Carb_Metab_HTH_regulators"/>
</dbReference>
<dbReference type="EMBL" id="FWFG01000102">
    <property type="protein sequence ID" value="SLM94859.1"/>
    <property type="molecule type" value="Genomic_DNA"/>
</dbReference>
<evidence type="ECO:0000256" key="5">
    <source>
        <dbReference type="ARBA" id="ARBA00023163"/>
    </source>
</evidence>
<dbReference type="InterPro" id="IPR001034">
    <property type="entry name" value="DeoR_HTH"/>
</dbReference>
<keyword evidence="2" id="KW-0678">Repressor</keyword>
<keyword evidence="9" id="KW-1185">Reference proteome</keyword>